<accession>A0AAE1DU42</accession>
<evidence type="ECO:0000256" key="3">
    <source>
        <dbReference type="SAM" id="Coils"/>
    </source>
</evidence>
<dbReference type="SMART" id="SM00054">
    <property type="entry name" value="EFh"/>
    <property type="match status" value="2"/>
</dbReference>
<dbReference type="Proteomes" id="UP001283361">
    <property type="component" value="Unassembled WGS sequence"/>
</dbReference>
<keyword evidence="1" id="KW-0677">Repeat</keyword>
<dbReference type="InterPro" id="IPR018247">
    <property type="entry name" value="EF_Hand_1_Ca_BS"/>
</dbReference>
<evidence type="ECO:0000256" key="1">
    <source>
        <dbReference type="ARBA" id="ARBA00022737"/>
    </source>
</evidence>
<keyword evidence="2" id="KW-0106">Calcium</keyword>
<evidence type="ECO:0000313" key="5">
    <source>
        <dbReference type="EMBL" id="KAK3783029.1"/>
    </source>
</evidence>
<dbReference type="Pfam" id="PF13499">
    <property type="entry name" value="EF-hand_7"/>
    <property type="match status" value="1"/>
</dbReference>
<dbReference type="InterPro" id="IPR002048">
    <property type="entry name" value="EF_hand_dom"/>
</dbReference>
<dbReference type="SUPFAM" id="SSF47473">
    <property type="entry name" value="EF-hand"/>
    <property type="match status" value="1"/>
</dbReference>
<evidence type="ECO:0000259" key="4">
    <source>
        <dbReference type="PROSITE" id="PS50222"/>
    </source>
</evidence>
<reference evidence="5" key="1">
    <citation type="journal article" date="2023" name="G3 (Bethesda)">
        <title>A reference genome for the long-term kleptoplast-retaining sea slug Elysia crispata morphotype clarki.</title>
        <authorList>
            <person name="Eastman K.E."/>
            <person name="Pendleton A.L."/>
            <person name="Shaikh M.A."/>
            <person name="Suttiyut T."/>
            <person name="Ogas R."/>
            <person name="Tomko P."/>
            <person name="Gavelis G."/>
            <person name="Widhalm J.R."/>
            <person name="Wisecaver J.H."/>
        </authorList>
    </citation>
    <scope>NUCLEOTIDE SEQUENCE</scope>
    <source>
        <strain evidence="5">ECLA1</strain>
    </source>
</reference>
<dbReference type="GO" id="GO:0032588">
    <property type="term" value="C:trans-Golgi network membrane"/>
    <property type="evidence" value="ECO:0007669"/>
    <property type="project" value="TreeGrafter"/>
</dbReference>
<dbReference type="PANTHER" id="PTHR46311">
    <property type="entry name" value="CALCIUM-BINDING PROTEIN 8-RELATED"/>
    <property type="match status" value="1"/>
</dbReference>
<dbReference type="AlphaFoldDB" id="A0AAE1DU42"/>
<dbReference type="PANTHER" id="PTHR46311:SF3">
    <property type="entry name" value="CALCIUM-BINDING PROTEIN 8"/>
    <property type="match status" value="1"/>
</dbReference>
<dbReference type="GO" id="GO:0005509">
    <property type="term" value="F:calcium ion binding"/>
    <property type="evidence" value="ECO:0007669"/>
    <property type="project" value="InterPro"/>
</dbReference>
<proteinExistence type="predicted"/>
<dbReference type="EMBL" id="JAWDGP010002462">
    <property type="protein sequence ID" value="KAK3783029.1"/>
    <property type="molecule type" value="Genomic_DNA"/>
</dbReference>
<dbReference type="InterPro" id="IPR011992">
    <property type="entry name" value="EF-hand-dom_pair"/>
</dbReference>
<keyword evidence="6" id="KW-1185">Reference proteome</keyword>
<dbReference type="Gene3D" id="1.10.238.10">
    <property type="entry name" value="EF-hand"/>
    <property type="match status" value="1"/>
</dbReference>
<organism evidence="5 6">
    <name type="scientific">Elysia crispata</name>
    <name type="common">lettuce slug</name>
    <dbReference type="NCBI Taxonomy" id="231223"/>
    <lineage>
        <taxon>Eukaryota</taxon>
        <taxon>Metazoa</taxon>
        <taxon>Spiralia</taxon>
        <taxon>Lophotrochozoa</taxon>
        <taxon>Mollusca</taxon>
        <taxon>Gastropoda</taxon>
        <taxon>Heterobranchia</taxon>
        <taxon>Euthyneura</taxon>
        <taxon>Panpulmonata</taxon>
        <taxon>Sacoglossa</taxon>
        <taxon>Placobranchoidea</taxon>
        <taxon>Plakobranchidae</taxon>
        <taxon>Elysia</taxon>
    </lineage>
</organism>
<gene>
    <name evidence="5" type="ORF">RRG08_015365</name>
</gene>
<dbReference type="InterPro" id="IPR051111">
    <property type="entry name" value="Ca-binding_regulatory"/>
</dbReference>
<dbReference type="PROSITE" id="PS50222">
    <property type="entry name" value="EF_HAND_2"/>
    <property type="match status" value="1"/>
</dbReference>
<feature type="coiled-coil region" evidence="3">
    <location>
        <begin position="205"/>
        <end position="314"/>
    </location>
</feature>
<name>A0AAE1DU42_9GAST</name>
<feature type="coiled-coil region" evidence="3">
    <location>
        <begin position="348"/>
        <end position="375"/>
    </location>
</feature>
<keyword evidence="3" id="KW-0175">Coiled coil</keyword>
<dbReference type="PROSITE" id="PS00018">
    <property type="entry name" value="EF_HAND_1"/>
    <property type="match status" value="1"/>
</dbReference>
<comment type="caution">
    <text evidence="5">The sequence shown here is derived from an EMBL/GenBank/DDBJ whole genome shotgun (WGS) entry which is preliminary data.</text>
</comment>
<evidence type="ECO:0000313" key="6">
    <source>
        <dbReference type="Proteomes" id="UP001283361"/>
    </source>
</evidence>
<protein>
    <recommendedName>
        <fullName evidence="4">EF-hand domain-containing protein</fullName>
    </recommendedName>
</protein>
<evidence type="ECO:0000256" key="2">
    <source>
        <dbReference type="ARBA" id="ARBA00022837"/>
    </source>
</evidence>
<feature type="domain" description="EF-hand" evidence="4">
    <location>
        <begin position="62"/>
        <end position="97"/>
    </location>
</feature>
<sequence>MATLEKYNSGEDMMTEPNQAMIDRMQEVMAQKAEELFRLCDIEEKGFITKRDMQRLKAELPVSPDQLEVVFDSLDGDGNGSLTLEEFTEGFGSFLGLRSQNTSRDDIEERAVEGEDDSSVYGFHDSAMEDKMFAEMMRQCGAATVFQDEDVIRAMWQKLHREEPDMASTFEDFISKLAGDIRKSRVDFQSLEAALASLPGWVTSFKRFDSKTNEHEEEVKKLYEEMELQIKQEQEKILTEEKSKEKLMRSELELQLQDKEKQLQEILNKHQEMEQKLSKLNQVEALTKQENERLQKEKDELEELLGQSQENLEESRTYIQQMQLQQKDEKRERARAALMLSEGIAIERESLVKQLDILKDVNKRLRDDKDEAEATDLRREGGLSLQDEVLVNIFLPPPPSPHSFSLSTTPSFHCVINAPCYPCLEQSIEDKEGFLT</sequence>